<dbReference type="CDD" id="cd02440">
    <property type="entry name" value="AdoMet_MTases"/>
    <property type="match status" value="1"/>
</dbReference>
<name>A0ABS1D9I3_9PROT</name>
<comment type="caution">
    <text evidence="2">The sequence shown here is derived from an EMBL/GenBank/DDBJ whole genome shotgun (WGS) entry which is preliminary data.</text>
</comment>
<gene>
    <name evidence="2" type="ORF">CKO28_03350</name>
</gene>
<dbReference type="Gene3D" id="3.40.50.150">
    <property type="entry name" value="Vaccinia Virus protein VP39"/>
    <property type="match status" value="1"/>
</dbReference>
<keyword evidence="3" id="KW-1185">Reference proteome</keyword>
<reference evidence="2 3" key="1">
    <citation type="journal article" date="2020" name="Microorganisms">
        <title>Osmotic Adaptation and Compatible Solute Biosynthesis of Phototrophic Bacteria as Revealed from Genome Analyses.</title>
        <authorList>
            <person name="Imhoff J.F."/>
            <person name="Rahn T."/>
            <person name="Kunzel S."/>
            <person name="Keller A."/>
            <person name="Neulinger S.C."/>
        </authorList>
    </citation>
    <scope>NUCLEOTIDE SEQUENCE [LARGE SCALE GENOMIC DNA]</scope>
    <source>
        <strain evidence="2 3">DSM 9895</strain>
    </source>
</reference>
<evidence type="ECO:0000313" key="3">
    <source>
        <dbReference type="Proteomes" id="UP001296873"/>
    </source>
</evidence>
<dbReference type="EMBL" id="NRRL01000004">
    <property type="protein sequence ID" value="MBK1667081.1"/>
    <property type="molecule type" value="Genomic_DNA"/>
</dbReference>
<dbReference type="Pfam" id="PF13649">
    <property type="entry name" value="Methyltransf_25"/>
    <property type="match status" value="1"/>
</dbReference>
<organism evidence="2 3">
    <name type="scientific">Rhodovibrio sodomensis</name>
    <dbReference type="NCBI Taxonomy" id="1088"/>
    <lineage>
        <taxon>Bacteria</taxon>
        <taxon>Pseudomonadati</taxon>
        <taxon>Pseudomonadota</taxon>
        <taxon>Alphaproteobacteria</taxon>
        <taxon>Rhodospirillales</taxon>
        <taxon>Rhodovibrionaceae</taxon>
        <taxon>Rhodovibrio</taxon>
    </lineage>
</organism>
<sequence length="211" mass="23234">MTAQAHEAFDVRTHWDGVYARKRADEVSWFQRVPTVSLAWVRNLALPHDAPIVDVGGGASRLVDHLLADGHRAITVLDISEQALATTRARLGADAGHVTWLVQDAATWRPSQSYRVWHDRAVFHFLTDAERRQGYLDALTAGVAAGGRFIVATFAPDGPATCSGLPVQRYGADDLAALLGPAWRLVESTREHHATPGGRVQPFTWCHFQRL</sequence>
<dbReference type="SUPFAM" id="SSF53335">
    <property type="entry name" value="S-adenosyl-L-methionine-dependent methyltransferases"/>
    <property type="match status" value="1"/>
</dbReference>
<dbReference type="GO" id="GO:0032259">
    <property type="term" value="P:methylation"/>
    <property type="evidence" value="ECO:0007669"/>
    <property type="project" value="UniProtKB-KW"/>
</dbReference>
<evidence type="ECO:0000313" key="2">
    <source>
        <dbReference type="EMBL" id="MBK1667081.1"/>
    </source>
</evidence>
<dbReference type="RefSeq" id="WP_200339143.1">
    <property type="nucleotide sequence ID" value="NZ_NRRL01000004.1"/>
</dbReference>
<proteinExistence type="predicted"/>
<dbReference type="Proteomes" id="UP001296873">
    <property type="component" value="Unassembled WGS sequence"/>
</dbReference>
<keyword evidence="2" id="KW-0489">Methyltransferase</keyword>
<dbReference type="GO" id="GO:0008168">
    <property type="term" value="F:methyltransferase activity"/>
    <property type="evidence" value="ECO:0007669"/>
    <property type="project" value="UniProtKB-KW"/>
</dbReference>
<protein>
    <submittedName>
        <fullName evidence="2">SAM-dependent methyltransferase</fullName>
    </submittedName>
</protein>
<dbReference type="PANTHER" id="PTHR12843:SF5">
    <property type="entry name" value="EEF1A LYSINE METHYLTRANSFERASE 2"/>
    <property type="match status" value="1"/>
</dbReference>
<evidence type="ECO:0000259" key="1">
    <source>
        <dbReference type="Pfam" id="PF13649"/>
    </source>
</evidence>
<dbReference type="InterPro" id="IPR041698">
    <property type="entry name" value="Methyltransf_25"/>
</dbReference>
<dbReference type="InterPro" id="IPR029063">
    <property type="entry name" value="SAM-dependent_MTases_sf"/>
</dbReference>
<keyword evidence="2" id="KW-0808">Transferase</keyword>
<accession>A0ABS1D9I3</accession>
<feature type="domain" description="Methyltransferase" evidence="1">
    <location>
        <begin position="52"/>
        <end position="133"/>
    </location>
</feature>
<dbReference type="PANTHER" id="PTHR12843">
    <property type="entry name" value="PROTEIN-LYSINE N-METHYLTRANSFERASE METTL10"/>
    <property type="match status" value="1"/>
</dbReference>